<dbReference type="eggNOG" id="COG2114">
    <property type="taxonomic scope" value="Bacteria"/>
</dbReference>
<keyword evidence="5" id="KW-0472">Membrane</keyword>
<dbReference type="InterPro" id="IPR050401">
    <property type="entry name" value="Cyclic_nucleotide_synthase"/>
</dbReference>
<evidence type="ECO:0000259" key="8">
    <source>
        <dbReference type="PROSITE" id="PS50125"/>
    </source>
</evidence>
<dbReference type="GO" id="GO:0016020">
    <property type="term" value="C:membrane"/>
    <property type="evidence" value="ECO:0007669"/>
    <property type="project" value="UniProtKB-SubCell"/>
</dbReference>
<dbReference type="CDD" id="cd07302">
    <property type="entry name" value="CHD"/>
    <property type="match status" value="1"/>
</dbReference>
<dbReference type="Gene3D" id="3.30.70.1230">
    <property type="entry name" value="Nucleotide cyclase"/>
    <property type="match status" value="1"/>
</dbReference>
<dbReference type="GO" id="GO:0004016">
    <property type="term" value="F:adenylate cyclase activity"/>
    <property type="evidence" value="ECO:0007669"/>
    <property type="project" value="UniProtKB-ARBA"/>
</dbReference>
<evidence type="ECO:0000313" key="10">
    <source>
        <dbReference type="Proteomes" id="UP000005801"/>
    </source>
</evidence>
<dbReference type="OrthoDB" id="9806735at2"/>
<dbReference type="Pfam" id="PF13424">
    <property type="entry name" value="TPR_12"/>
    <property type="match status" value="1"/>
</dbReference>
<dbReference type="PROSITE" id="PS50125">
    <property type="entry name" value="GUANYLATE_CYCLASE_2"/>
    <property type="match status" value="1"/>
</dbReference>
<organism evidence="9 10">
    <name type="scientific">Plesiocystis pacifica SIR-1</name>
    <dbReference type="NCBI Taxonomy" id="391625"/>
    <lineage>
        <taxon>Bacteria</taxon>
        <taxon>Pseudomonadati</taxon>
        <taxon>Myxococcota</taxon>
        <taxon>Polyangia</taxon>
        <taxon>Nannocystales</taxon>
        <taxon>Nannocystaceae</taxon>
        <taxon>Plesiocystis</taxon>
    </lineage>
</organism>
<dbReference type="GO" id="GO:0000166">
    <property type="term" value="F:nucleotide binding"/>
    <property type="evidence" value="ECO:0007669"/>
    <property type="project" value="UniProtKB-KW"/>
</dbReference>
<dbReference type="GO" id="GO:0009190">
    <property type="term" value="P:cyclic nucleotide biosynthetic process"/>
    <property type="evidence" value="ECO:0007669"/>
    <property type="project" value="InterPro"/>
</dbReference>
<dbReference type="Proteomes" id="UP000005801">
    <property type="component" value="Unassembled WGS sequence"/>
</dbReference>
<dbReference type="SMART" id="SM00044">
    <property type="entry name" value="CYCc"/>
    <property type="match status" value="1"/>
</dbReference>
<evidence type="ECO:0000256" key="5">
    <source>
        <dbReference type="ARBA" id="ARBA00023136"/>
    </source>
</evidence>
<name>A6FX69_9BACT</name>
<dbReference type="STRING" id="391625.PPSIR1_05483"/>
<keyword evidence="10" id="KW-1185">Reference proteome</keyword>
<comment type="subcellular location">
    <subcellularLocation>
        <location evidence="1">Membrane</location>
    </subcellularLocation>
</comment>
<feature type="domain" description="Guanylate cyclase" evidence="8">
    <location>
        <begin position="398"/>
        <end position="531"/>
    </location>
</feature>
<dbReference type="AlphaFoldDB" id="A6FX69"/>
<dbReference type="InterPro" id="IPR001054">
    <property type="entry name" value="A/G_cyclase"/>
</dbReference>
<protein>
    <submittedName>
        <fullName evidence="9">Adenylate or guanylate cyclase</fullName>
    </submittedName>
</protein>
<evidence type="ECO:0000256" key="3">
    <source>
        <dbReference type="ARBA" id="ARBA00022741"/>
    </source>
</evidence>
<dbReference type="SUPFAM" id="SSF55073">
    <property type="entry name" value="Nucleotide cyclase"/>
    <property type="match status" value="1"/>
</dbReference>
<dbReference type="InterPro" id="IPR018297">
    <property type="entry name" value="A/G_cyclase_CS"/>
</dbReference>
<evidence type="ECO:0000256" key="7">
    <source>
        <dbReference type="RuleBase" id="RU000405"/>
    </source>
</evidence>
<dbReference type="InterPro" id="IPR029787">
    <property type="entry name" value="Nucleotide_cyclase"/>
</dbReference>
<evidence type="ECO:0000256" key="2">
    <source>
        <dbReference type="ARBA" id="ARBA00022692"/>
    </source>
</evidence>
<dbReference type="GO" id="GO:0035556">
    <property type="term" value="P:intracellular signal transduction"/>
    <property type="evidence" value="ECO:0007669"/>
    <property type="project" value="InterPro"/>
</dbReference>
<reference evidence="9 10" key="1">
    <citation type="submission" date="2007-06" db="EMBL/GenBank/DDBJ databases">
        <authorList>
            <person name="Shimkets L."/>
            <person name="Ferriera S."/>
            <person name="Johnson J."/>
            <person name="Kravitz S."/>
            <person name="Beeson K."/>
            <person name="Sutton G."/>
            <person name="Rogers Y.-H."/>
            <person name="Friedman R."/>
            <person name="Frazier M."/>
            <person name="Venter J.C."/>
        </authorList>
    </citation>
    <scope>NUCLEOTIDE SEQUENCE [LARGE SCALE GENOMIC DNA]</scope>
    <source>
        <strain evidence="9 10">SIR-1</strain>
    </source>
</reference>
<dbReference type="PROSITE" id="PS00452">
    <property type="entry name" value="GUANYLATE_CYCLASE_1"/>
    <property type="match status" value="1"/>
</dbReference>
<evidence type="ECO:0000313" key="9">
    <source>
        <dbReference type="EMBL" id="EDM81893.1"/>
    </source>
</evidence>
<keyword evidence="2" id="KW-0812">Transmembrane</keyword>
<dbReference type="InterPro" id="IPR011990">
    <property type="entry name" value="TPR-like_helical_dom_sf"/>
</dbReference>
<dbReference type="SUPFAM" id="SSF48452">
    <property type="entry name" value="TPR-like"/>
    <property type="match status" value="1"/>
</dbReference>
<keyword evidence="4" id="KW-1133">Transmembrane helix</keyword>
<gene>
    <name evidence="9" type="ORF">PPSIR1_05483</name>
</gene>
<sequence length="601" mass="64656">MAEAPAETQARLAEAVALAWQLALEDPDRARALSEPALTSAEPQTRALAMRNLGYVEMTAGATRSSARYTNAAHDLLTALGDERGLATVEDMLTHLHLNLGAAELALSHALRTRELAERLDDPVLLGWALHNLGTVYHRLGDAEEGRGWYARALPQFEAADYTVGRARTLGLMADLELEAGRLDDARAHLAESHVLWEASRVPLGLAHSDLSMAKLELAAVAGPDSASDPEVIASAAQRALELLTRARSRDIRQPQLLVDIRIQASKAQLVLESCRRAPGPGPEVLPPLERAIAEAREHGLRHSELDGLAVQTELQLSAGDLSGAVETMREQLRLTSELAREDAAARARSLAIGTQIAAARREAEVTERLLLDVMPASIVRELKLHQRVDPKHHEDATVVFADLVGFTRISTTLEPRSLVAELDRLFRAFDDVAARWQLEKLKTIGDAYMAVAGLPDPHPRHALAATLAALHLREAVRAYAASPAADGQIKPPWSVRVGLHSGPLIAGIIGRAKLAYDVWGETVNTAARMESSSAADRINVSAPTHAQIAAYFVTTPRGPVEAKGLGPVDMFFVERIAPAYAADDAGLEPNAALLAVLAGR</sequence>
<evidence type="ECO:0000256" key="6">
    <source>
        <dbReference type="ARBA" id="ARBA00023239"/>
    </source>
</evidence>
<comment type="caution">
    <text evidence="9">The sequence shown here is derived from an EMBL/GenBank/DDBJ whole genome shotgun (WGS) entry which is preliminary data.</text>
</comment>
<dbReference type="RefSeq" id="WP_006969068.1">
    <property type="nucleotide sequence ID" value="NZ_ABCS01000001.1"/>
</dbReference>
<accession>A6FX69</accession>
<dbReference type="Pfam" id="PF00211">
    <property type="entry name" value="Guanylate_cyc"/>
    <property type="match status" value="1"/>
</dbReference>
<keyword evidence="6 7" id="KW-0456">Lyase</keyword>
<evidence type="ECO:0000256" key="4">
    <source>
        <dbReference type="ARBA" id="ARBA00022989"/>
    </source>
</evidence>
<dbReference type="EMBL" id="ABCS01000001">
    <property type="protein sequence ID" value="EDM81893.1"/>
    <property type="molecule type" value="Genomic_DNA"/>
</dbReference>
<comment type="similarity">
    <text evidence="7">Belongs to the adenylyl cyclase class-4/guanylyl cyclase family.</text>
</comment>
<dbReference type="PANTHER" id="PTHR11920">
    <property type="entry name" value="GUANYLYL CYCLASE"/>
    <property type="match status" value="1"/>
</dbReference>
<proteinExistence type="inferred from homology"/>
<evidence type="ECO:0000256" key="1">
    <source>
        <dbReference type="ARBA" id="ARBA00004370"/>
    </source>
</evidence>
<dbReference type="Gene3D" id="1.25.40.10">
    <property type="entry name" value="Tetratricopeptide repeat domain"/>
    <property type="match status" value="1"/>
</dbReference>
<dbReference type="PANTHER" id="PTHR11920:SF335">
    <property type="entry name" value="GUANYLATE CYCLASE"/>
    <property type="match status" value="1"/>
</dbReference>
<keyword evidence="3" id="KW-0547">Nucleotide-binding</keyword>